<keyword evidence="3" id="KW-1185">Reference proteome</keyword>
<gene>
    <name evidence="2" type="primary">SSCI54190.1</name>
</gene>
<organism evidence="2 3">
    <name type="scientific">Sporisorium scitamineum</name>
    <dbReference type="NCBI Taxonomy" id="49012"/>
    <lineage>
        <taxon>Eukaryota</taxon>
        <taxon>Fungi</taxon>
        <taxon>Dikarya</taxon>
        <taxon>Basidiomycota</taxon>
        <taxon>Ustilaginomycotina</taxon>
        <taxon>Ustilaginomycetes</taxon>
        <taxon>Ustilaginales</taxon>
        <taxon>Ustilaginaceae</taxon>
        <taxon>Sporisorium</taxon>
    </lineage>
</organism>
<reference evidence="3" key="1">
    <citation type="submission" date="2014-06" db="EMBL/GenBank/DDBJ databases">
        <authorList>
            <person name="Berkman P.J."/>
        </authorList>
    </citation>
    <scope>NUCLEOTIDE SEQUENCE [LARGE SCALE GENOMIC DNA]</scope>
</reference>
<dbReference type="Proteomes" id="UP000242770">
    <property type="component" value="Unassembled WGS sequence"/>
</dbReference>
<sequence length="100" mass="10860">MDASTNWVQGMEQPKGEDRIKSECWEVLPPAVAVTDRNDKSDDGDEGVLVLVMTPSLPPMHTFLDKLVNNEPLGAISNDDPSGFGFFDTVPVVSSSCVKH</sequence>
<evidence type="ECO:0000313" key="2">
    <source>
        <dbReference type="EMBL" id="CDS00917.1"/>
    </source>
</evidence>
<proteinExistence type="predicted"/>
<evidence type="ECO:0000313" key="3">
    <source>
        <dbReference type="Proteomes" id="UP000242770"/>
    </source>
</evidence>
<evidence type="ECO:0000256" key="1">
    <source>
        <dbReference type="SAM" id="MobiDB-lite"/>
    </source>
</evidence>
<dbReference type="AlphaFoldDB" id="A0A0F7S1V7"/>
<name>A0A0F7S1V7_9BASI</name>
<protein>
    <submittedName>
        <fullName evidence="2">Uncharacterized protein</fullName>
    </submittedName>
</protein>
<accession>A0A0F7S1V7</accession>
<feature type="region of interest" description="Disordered" evidence="1">
    <location>
        <begin position="1"/>
        <end position="21"/>
    </location>
</feature>
<dbReference type="EMBL" id="CCFA01003225">
    <property type="protein sequence ID" value="CDS00917.1"/>
    <property type="molecule type" value="Genomic_DNA"/>
</dbReference>